<proteinExistence type="predicted"/>
<feature type="compositionally biased region" description="Basic and acidic residues" evidence="1">
    <location>
        <begin position="8"/>
        <end position="25"/>
    </location>
</feature>
<dbReference type="EMBL" id="JANPWZ010000250">
    <property type="protein sequence ID" value="KAJ3578159.1"/>
    <property type="molecule type" value="Genomic_DNA"/>
</dbReference>
<accession>A0A9W8NJU7</accession>
<keyword evidence="3" id="KW-1185">Reference proteome</keyword>
<reference evidence="2" key="1">
    <citation type="submission" date="2022-07" db="EMBL/GenBank/DDBJ databases">
        <title>Genome Sequence of Xylaria arbuscula.</title>
        <authorList>
            <person name="Buettner E."/>
        </authorList>
    </citation>
    <scope>NUCLEOTIDE SEQUENCE</scope>
    <source>
        <strain evidence="2">VT107</strain>
    </source>
</reference>
<evidence type="ECO:0000313" key="3">
    <source>
        <dbReference type="Proteomes" id="UP001148614"/>
    </source>
</evidence>
<dbReference type="Pfam" id="PF00300">
    <property type="entry name" value="His_Phos_1"/>
    <property type="match status" value="1"/>
</dbReference>
<dbReference type="AlphaFoldDB" id="A0A9W8NJU7"/>
<dbReference type="InterPro" id="IPR013078">
    <property type="entry name" value="His_Pase_superF_clade-1"/>
</dbReference>
<dbReference type="PANTHER" id="PTHR48100:SF54">
    <property type="entry name" value="PHOSPHATASE SPAC5H10.03-RELATED"/>
    <property type="match status" value="1"/>
</dbReference>
<dbReference type="SUPFAM" id="SSF53254">
    <property type="entry name" value="Phosphoglycerate mutase-like"/>
    <property type="match status" value="1"/>
</dbReference>
<organism evidence="2 3">
    <name type="scientific">Xylaria arbuscula</name>
    <dbReference type="NCBI Taxonomy" id="114810"/>
    <lineage>
        <taxon>Eukaryota</taxon>
        <taxon>Fungi</taxon>
        <taxon>Dikarya</taxon>
        <taxon>Ascomycota</taxon>
        <taxon>Pezizomycotina</taxon>
        <taxon>Sordariomycetes</taxon>
        <taxon>Xylariomycetidae</taxon>
        <taxon>Xylariales</taxon>
        <taxon>Xylariaceae</taxon>
        <taxon>Xylaria</taxon>
    </lineage>
</organism>
<protein>
    <submittedName>
        <fullName evidence="2">Uncharacterized protein</fullName>
    </submittedName>
</protein>
<comment type="caution">
    <text evidence="2">The sequence shown here is derived from an EMBL/GenBank/DDBJ whole genome shotgun (WGS) entry which is preliminary data.</text>
</comment>
<sequence length="205" mass="22795">MATIHFVRHAESRHNVEPEGDRIPDPHLTPTGENQAKALSSKFTNNAQIQAIISSPMRRTIQTTLLGFGPAIKDDTRIVLHSDLQECSSKPSDSGSPVSELVAEFGTMLNTKLLSEYWYSEGASESYGARDQKKVAERARRARLYIRNVAKALSEQDHIIVVTHSGFLRHLIHGAPKFKNAEIRACQFVDVQGVDDQAVIVEILH</sequence>
<name>A0A9W8NJU7_9PEZI</name>
<dbReference type="PANTHER" id="PTHR48100">
    <property type="entry name" value="BROAD-SPECIFICITY PHOSPHATASE YOR283W-RELATED"/>
    <property type="match status" value="1"/>
</dbReference>
<dbReference type="OrthoDB" id="496981at2759"/>
<evidence type="ECO:0000313" key="2">
    <source>
        <dbReference type="EMBL" id="KAJ3578159.1"/>
    </source>
</evidence>
<dbReference type="InterPro" id="IPR050275">
    <property type="entry name" value="PGM_Phosphatase"/>
</dbReference>
<dbReference type="GO" id="GO:0005737">
    <property type="term" value="C:cytoplasm"/>
    <property type="evidence" value="ECO:0007669"/>
    <property type="project" value="TreeGrafter"/>
</dbReference>
<dbReference type="Proteomes" id="UP001148614">
    <property type="component" value="Unassembled WGS sequence"/>
</dbReference>
<dbReference type="VEuPathDB" id="FungiDB:F4678DRAFT_470952"/>
<dbReference type="Gene3D" id="3.40.50.1240">
    <property type="entry name" value="Phosphoglycerate mutase-like"/>
    <property type="match status" value="1"/>
</dbReference>
<feature type="region of interest" description="Disordered" evidence="1">
    <location>
        <begin position="1"/>
        <end position="32"/>
    </location>
</feature>
<dbReference type="SMART" id="SM00855">
    <property type="entry name" value="PGAM"/>
    <property type="match status" value="1"/>
</dbReference>
<dbReference type="InterPro" id="IPR029033">
    <property type="entry name" value="His_PPase_superfam"/>
</dbReference>
<dbReference type="GO" id="GO:0016791">
    <property type="term" value="F:phosphatase activity"/>
    <property type="evidence" value="ECO:0007669"/>
    <property type="project" value="TreeGrafter"/>
</dbReference>
<evidence type="ECO:0000256" key="1">
    <source>
        <dbReference type="SAM" id="MobiDB-lite"/>
    </source>
</evidence>
<dbReference type="CDD" id="cd07067">
    <property type="entry name" value="HP_PGM_like"/>
    <property type="match status" value="1"/>
</dbReference>
<gene>
    <name evidence="2" type="ORF">NPX13_g2406</name>
</gene>